<keyword evidence="2" id="KW-1185">Reference proteome</keyword>
<sequence length="76" mass="8780">MTTWIHVKSGYRTHAIFIGFLMEVLPGDLFRNKDPSQARNFDDQRVRMRQNHKTLGFVSSADDYRSQSSGCRSKDA</sequence>
<dbReference type="Proteomes" id="UP000828390">
    <property type="component" value="Unassembled WGS sequence"/>
</dbReference>
<evidence type="ECO:0000313" key="2">
    <source>
        <dbReference type="Proteomes" id="UP000828390"/>
    </source>
</evidence>
<evidence type="ECO:0000313" key="1">
    <source>
        <dbReference type="EMBL" id="KAH3749791.1"/>
    </source>
</evidence>
<dbReference type="EMBL" id="JAIWYP010000010">
    <property type="protein sequence ID" value="KAH3749791.1"/>
    <property type="molecule type" value="Genomic_DNA"/>
</dbReference>
<protein>
    <submittedName>
        <fullName evidence="1">Uncharacterized protein</fullName>
    </submittedName>
</protein>
<name>A0A9D4DJA0_DREPO</name>
<accession>A0A9D4DJA0</accession>
<comment type="caution">
    <text evidence="1">The sequence shown here is derived from an EMBL/GenBank/DDBJ whole genome shotgun (WGS) entry which is preliminary data.</text>
</comment>
<proteinExistence type="predicted"/>
<gene>
    <name evidence="1" type="ORF">DPMN_184304</name>
</gene>
<reference evidence="1" key="1">
    <citation type="journal article" date="2019" name="bioRxiv">
        <title>The Genome of the Zebra Mussel, Dreissena polymorpha: A Resource for Invasive Species Research.</title>
        <authorList>
            <person name="McCartney M.A."/>
            <person name="Auch B."/>
            <person name="Kono T."/>
            <person name="Mallez S."/>
            <person name="Zhang Y."/>
            <person name="Obille A."/>
            <person name="Becker A."/>
            <person name="Abrahante J.E."/>
            <person name="Garbe J."/>
            <person name="Badalamenti J.P."/>
            <person name="Herman A."/>
            <person name="Mangelson H."/>
            <person name="Liachko I."/>
            <person name="Sullivan S."/>
            <person name="Sone E.D."/>
            <person name="Koren S."/>
            <person name="Silverstein K.A.T."/>
            <person name="Beckman K.B."/>
            <person name="Gohl D.M."/>
        </authorList>
    </citation>
    <scope>NUCLEOTIDE SEQUENCE</scope>
    <source>
        <strain evidence="1">Duluth1</strain>
        <tissue evidence="1">Whole animal</tissue>
    </source>
</reference>
<organism evidence="1 2">
    <name type="scientific">Dreissena polymorpha</name>
    <name type="common">Zebra mussel</name>
    <name type="synonym">Mytilus polymorpha</name>
    <dbReference type="NCBI Taxonomy" id="45954"/>
    <lineage>
        <taxon>Eukaryota</taxon>
        <taxon>Metazoa</taxon>
        <taxon>Spiralia</taxon>
        <taxon>Lophotrochozoa</taxon>
        <taxon>Mollusca</taxon>
        <taxon>Bivalvia</taxon>
        <taxon>Autobranchia</taxon>
        <taxon>Heteroconchia</taxon>
        <taxon>Euheterodonta</taxon>
        <taxon>Imparidentia</taxon>
        <taxon>Neoheterodontei</taxon>
        <taxon>Myida</taxon>
        <taxon>Dreissenoidea</taxon>
        <taxon>Dreissenidae</taxon>
        <taxon>Dreissena</taxon>
    </lineage>
</organism>
<reference evidence="1" key="2">
    <citation type="submission" date="2020-11" db="EMBL/GenBank/DDBJ databases">
        <authorList>
            <person name="McCartney M.A."/>
            <person name="Auch B."/>
            <person name="Kono T."/>
            <person name="Mallez S."/>
            <person name="Becker A."/>
            <person name="Gohl D.M."/>
            <person name="Silverstein K.A.T."/>
            <person name="Koren S."/>
            <person name="Bechman K.B."/>
            <person name="Herman A."/>
            <person name="Abrahante J.E."/>
            <person name="Garbe J."/>
        </authorList>
    </citation>
    <scope>NUCLEOTIDE SEQUENCE</scope>
    <source>
        <strain evidence="1">Duluth1</strain>
        <tissue evidence="1">Whole animal</tissue>
    </source>
</reference>
<dbReference type="AlphaFoldDB" id="A0A9D4DJA0"/>